<dbReference type="PANTHER" id="PTHR22952">
    <property type="entry name" value="CAMP-RESPONSE ELEMENT BINDING PROTEIN-RELATED"/>
    <property type="match status" value="1"/>
</dbReference>
<evidence type="ECO:0000313" key="8">
    <source>
        <dbReference type="Proteomes" id="UP001604336"/>
    </source>
</evidence>
<dbReference type="Pfam" id="PF00170">
    <property type="entry name" value="bZIP_1"/>
    <property type="match status" value="1"/>
</dbReference>
<dbReference type="SUPFAM" id="SSF57959">
    <property type="entry name" value="Leucine zipper domain"/>
    <property type="match status" value="1"/>
</dbReference>
<dbReference type="InterPro" id="IPR004827">
    <property type="entry name" value="bZIP"/>
</dbReference>
<dbReference type="GO" id="GO:0005634">
    <property type="term" value="C:nucleus"/>
    <property type="evidence" value="ECO:0007669"/>
    <property type="project" value="UniProtKB-SubCell"/>
</dbReference>
<dbReference type="Gene3D" id="1.20.5.170">
    <property type="match status" value="1"/>
</dbReference>
<dbReference type="InterPro" id="IPR036079">
    <property type="entry name" value="ATPase_csu/dsu_sf"/>
</dbReference>
<dbReference type="InterPro" id="IPR002843">
    <property type="entry name" value="ATPase_V0-cplx_csu/dsu"/>
</dbReference>
<dbReference type="SUPFAM" id="SSF103486">
    <property type="entry name" value="V-type ATP synthase subunit C"/>
    <property type="match status" value="1"/>
</dbReference>
<dbReference type="PANTHER" id="PTHR22952:SF385">
    <property type="entry name" value="ABSCISIC ACID-INSENSITIVE 5-LIKE PROTEIN 2"/>
    <property type="match status" value="1"/>
</dbReference>
<dbReference type="AlphaFoldDB" id="A0ABD1PAQ1"/>
<dbReference type="EMBL" id="JBFOLK010000014">
    <property type="protein sequence ID" value="KAL2460762.1"/>
    <property type="molecule type" value="Genomic_DNA"/>
</dbReference>
<dbReference type="CDD" id="cd14707">
    <property type="entry name" value="bZIP_plant_BZIP46"/>
    <property type="match status" value="1"/>
</dbReference>
<dbReference type="FunFam" id="1.20.5.170:FF:000036">
    <property type="entry name" value="ABSCISIC ACID-INSENSITIVE 5-like protein 2"/>
    <property type="match status" value="1"/>
</dbReference>
<keyword evidence="2" id="KW-0238">DNA-binding</keyword>
<dbReference type="InterPro" id="IPR043452">
    <property type="entry name" value="BZIP46-like"/>
</dbReference>
<sequence>MVTQAMGSHGGGSNRTLTGTQTQTQEPKLNPLASQGSLYSLTLDEVQNQLGDLGKPLSSMNLDELLKTVWSAEANNQAIESTDYGPILQQPGQRIPSSSLNRQSSLTLSRDLSKKTVDEVLQDIQQGQKKNSLDRKATLGEITLEDFLVKAGVVAESSPGKKSLGSVVGPVDPMALQRQVQWIHYQIPSNSPQQQQQQNMLLVFVPGHSLQQPIPIGGNSMVDAVYPETQIAMSPSTLMGTLLDTQTPGRKRVAPDGVVEKSVERRQKRMIKNRESAARSRARKQAYTHELENKVSRLEEENERLRRQKTAASYHAIAIALTLMEAYPLSVQHEQTTLQILRAKLGPDDLRTQFHYGVFFAYTRLREQEIRNLMWISECVAQNQKSRVHDSVVFIF</sequence>
<dbReference type="GO" id="GO:0003677">
    <property type="term" value="F:DNA binding"/>
    <property type="evidence" value="ECO:0007669"/>
    <property type="project" value="UniProtKB-KW"/>
</dbReference>
<feature type="domain" description="BZIP" evidence="6">
    <location>
        <begin position="263"/>
        <end position="308"/>
    </location>
</feature>
<organism evidence="7 8">
    <name type="scientific">Abeliophyllum distichum</name>
    <dbReference type="NCBI Taxonomy" id="126358"/>
    <lineage>
        <taxon>Eukaryota</taxon>
        <taxon>Viridiplantae</taxon>
        <taxon>Streptophyta</taxon>
        <taxon>Embryophyta</taxon>
        <taxon>Tracheophyta</taxon>
        <taxon>Spermatophyta</taxon>
        <taxon>Magnoliopsida</taxon>
        <taxon>eudicotyledons</taxon>
        <taxon>Gunneridae</taxon>
        <taxon>Pentapetalae</taxon>
        <taxon>asterids</taxon>
        <taxon>lamiids</taxon>
        <taxon>Lamiales</taxon>
        <taxon>Oleaceae</taxon>
        <taxon>Forsythieae</taxon>
        <taxon>Abeliophyllum</taxon>
    </lineage>
</organism>
<feature type="region of interest" description="Disordered" evidence="5">
    <location>
        <begin position="1"/>
        <end position="31"/>
    </location>
</feature>
<feature type="compositionally biased region" description="Polar residues" evidence="5">
    <location>
        <begin position="14"/>
        <end position="31"/>
    </location>
</feature>
<dbReference type="PROSITE" id="PS50217">
    <property type="entry name" value="BZIP"/>
    <property type="match status" value="1"/>
</dbReference>
<dbReference type="SMART" id="SM00338">
    <property type="entry name" value="BRLZ"/>
    <property type="match status" value="1"/>
</dbReference>
<feature type="coiled-coil region" evidence="4">
    <location>
        <begin position="281"/>
        <end position="315"/>
    </location>
</feature>
<comment type="caution">
    <text evidence="7">The sequence shown here is derived from an EMBL/GenBank/DDBJ whole genome shotgun (WGS) entry which is preliminary data.</text>
</comment>
<evidence type="ECO:0000256" key="1">
    <source>
        <dbReference type="ARBA" id="ARBA00004123"/>
    </source>
</evidence>
<accession>A0ABD1PAQ1</accession>
<reference evidence="8" key="1">
    <citation type="submission" date="2024-07" db="EMBL/GenBank/DDBJ databases">
        <title>Two chromosome-level genome assemblies of Korean endemic species Abeliophyllum distichum and Forsythia ovata (Oleaceae).</title>
        <authorList>
            <person name="Jang H."/>
        </authorList>
    </citation>
    <scope>NUCLEOTIDE SEQUENCE [LARGE SCALE GENOMIC DNA]</scope>
</reference>
<evidence type="ECO:0000313" key="7">
    <source>
        <dbReference type="EMBL" id="KAL2460762.1"/>
    </source>
</evidence>
<dbReference type="PROSITE" id="PS00036">
    <property type="entry name" value="BZIP_BASIC"/>
    <property type="match status" value="1"/>
</dbReference>
<proteinExistence type="predicted"/>
<dbReference type="Proteomes" id="UP001604336">
    <property type="component" value="Unassembled WGS sequence"/>
</dbReference>
<gene>
    <name evidence="7" type="ORF">Adt_44182</name>
</gene>
<evidence type="ECO:0000256" key="4">
    <source>
        <dbReference type="SAM" id="Coils"/>
    </source>
</evidence>
<evidence type="ECO:0000259" key="6">
    <source>
        <dbReference type="PROSITE" id="PS50217"/>
    </source>
</evidence>
<keyword evidence="4" id="KW-0175">Coiled coil</keyword>
<evidence type="ECO:0000256" key="2">
    <source>
        <dbReference type="ARBA" id="ARBA00023125"/>
    </source>
</evidence>
<evidence type="ECO:0000256" key="5">
    <source>
        <dbReference type="SAM" id="MobiDB-lite"/>
    </source>
</evidence>
<keyword evidence="3" id="KW-0539">Nucleus</keyword>
<name>A0ABD1PAQ1_9LAMI</name>
<protein>
    <submittedName>
        <fullName evidence="7">ABSCISIC ACID-INSENSITIVE 5-like protein 2</fullName>
    </submittedName>
</protein>
<comment type="subcellular location">
    <subcellularLocation>
        <location evidence="1">Nucleus</location>
    </subcellularLocation>
</comment>
<dbReference type="InterPro" id="IPR046347">
    <property type="entry name" value="bZIP_sf"/>
</dbReference>
<dbReference type="Pfam" id="PF01992">
    <property type="entry name" value="vATP-synt_AC39"/>
    <property type="match status" value="1"/>
</dbReference>
<keyword evidence="8" id="KW-1185">Reference proteome</keyword>
<evidence type="ECO:0000256" key="3">
    <source>
        <dbReference type="ARBA" id="ARBA00023242"/>
    </source>
</evidence>